<evidence type="ECO:0000256" key="8">
    <source>
        <dbReference type="ARBA" id="ARBA00023002"/>
    </source>
</evidence>
<comment type="catalytic activity">
    <reaction evidence="10">
        <text>(R)-pantoate + NADP(+) = 2-dehydropantoate + NADPH + H(+)</text>
        <dbReference type="Rhea" id="RHEA:16233"/>
        <dbReference type="ChEBI" id="CHEBI:11561"/>
        <dbReference type="ChEBI" id="CHEBI:15378"/>
        <dbReference type="ChEBI" id="CHEBI:15980"/>
        <dbReference type="ChEBI" id="CHEBI:57783"/>
        <dbReference type="ChEBI" id="CHEBI:58349"/>
        <dbReference type="EC" id="1.1.1.169"/>
    </reaction>
</comment>
<organism evidence="13">
    <name type="scientific">Caldilinea aerophila</name>
    <dbReference type="NCBI Taxonomy" id="133453"/>
    <lineage>
        <taxon>Bacteria</taxon>
        <taxon>Bacillati</taxon>
        <taxon>Chloroflexota</taxon>
        <taxon>Caldilineae</taxon>
        <taxon>Caldilineales</taxon>
        <taxon>Caldilineaceae</taxon>
        <taxon>Caldilinea</taxon>
    </lineage>
</organism>
<keyword evidence="8" id="KW-0560">Oxidoreductase</keyword>
<evidence type="ECO:0000256" key="10">
    <source>
        <dbReference type="ARBA" id="ARBA00048793"/>
    </source>
</evidence>
<evidence type="ECO:0000256" key="3">
    <source>
        <dbReference type="ARBA" id="ARBA00007870"/>
    </source>
</evidence>
<comment type="similarity">
    <text evidence="3">Belongs to the ketopantoate reductase family.</text>
</comment>
<dbReference type="GO" id="GO:0005737">
    <property type="term" value="C:cytoplasm"/>
    <property type="evidence" value="ECO:0007669"/>
    <property type="project" value="TreeGrafter"/>
</dbReference>
<keyword evidence="7" id="KW-0521">NADP</keyword>
<reference evidence="13" key="1">
    <citation type="journal article" date="2020" name="mSystems">
        <title>Genome- and Community-Level Interaction Insights into Carbon Utilization and Element Cycling Functions of Hydrothermarchaeota in Hydrothermal Sediment.</title>
        <authorList>
            <person name="Zhou Z."/>
            <person name="Liu Y."/>
            <person name="Xu W."/>
            <person name="Pan J."/>
            <person name="Luo Z.H."/>
            <person name="Li M."/>
        </authorList>
    </citation>
    <scope>NUCLEOTIDE SEQUENCE [LARGE SCALE GENOMIC DNA]</scope>
    <source>
        <strain evidence="13">SpSt-289</strain>
    </source>
</reference>
<evidence type="ECO:0000256" key="4">
    <source>
        <dbReference type="ARBA" id="ARBA00013014"/>
    </source>
</evidence>
<dbReference type="InterPro" id="IPR008927">
    <property type="entry name" value="6-PGluconate_DH-like_C_sf"/>
</dbReference>
<dbReference type="EMBL" id="DSMG01000120">
    <property type="protein sequence ID" value="HDX32241.1"/>
    <property type="molecule type" value="Genomic_DNA"/>
</dbReference>
<comment type="caution">
    <text evidence="13">The sequence shown here is derived from an EMBL/GenBank/DDBJ whole genome shotgun (WGS) entry which is preliminary data.</text>
</comment>
<evidence type="ECO:0000259" key="11">
    <source>
        <dbReference type="Pfam" id="PF02558"/>
    </source>
</evidence>
<dbReference type="GO" id="GO:0008677">
    <property type="term" value="F:2-dehydropantoate 2-reductase activity"/>
    <property type="evidence" value="ECO:0007669"/>
    <property type="project" value="UniProtKB-EC"/>
</dbReference>
<dbReference type="InterPro" id="IPR013752">
    <property type="entry name" value="KPA_reductase"/>
</dbReference>
<keyword evidence="6" id="KW-0566">Pantothenate biosynthesis</keyword>
<dbReference type="AlphaFoldDB" id="A0A7C1JIG1"/>
<gene>
    <name evidence="13" type="ORF">ENQ20_12265</name>
</gene>
<dbReference type="Gene3D" id="3.40.50.720">
    <property type="entry name" value="NAD(P)-binding Rossmann-like Domain"/>
    <property type="match status" value="1"/>
</dbReference>
<dbReference type="Pfam" id="PF02558">
    <property type="entry name" value="ApbA"/>
    <property type="match status" value="1"/>
</dbReference>
<evidence type="ECO:0000256" key="9">
    <source>
        <dbReference type="ARBA" id="ARBA00032024"/>
    </source>
</evidence>
<feature type="domain" description="Ketopantoate reductase C-terminal" evidence="12">
    <location>
        <begin position="191"/>
        <end position="328"/>
    </location>
</feature>
<dbReference type="GO" id="GO:0050661">
    <property type="term" value="F:NADP binding"/>
    <property type="evidence" value="ECO:0007669"/>
    <property type="project" value="TreeGrafter"/>
</dbReference>
<dbReference type="SUPFAM" id="SSF51735">
    <property type="entry name" value="NAD(P)-binding Rossmann-fold domains"/>
    <property type="match status" value="1"/>
</dbReference>
<comment type="function">
    <text evidence="1">Catalyzes the NADPH-dependent reduction of ketopantoate into pantoic acid.</text>
</comment>
<feature type="domain" description="Ketopantoate reductase N-terminal" evidence="11">
    <location>
        <begin position="5"/>
        <end position="151"/>
    </location>
</feature>
<comment type="pathway">
    <text evidence="2">Cofactor biosynthesis; (R)-pantothenate biosynthesis; (R)-pantoate from 3-methyl-2-oxobutanoate: step 2/2.</text>
</comment>
<evidence type="ECO:0000256" key="1">
    <source>
        <dbReference type="ARBA" id="ARBA00002919"/>
    </source>
</evidence>
<evidence type="ECO:0000256" key="5">
    <source>
        <dbReference type="ARBA" id="ARBA00019465"/>
    </source>
</evidence>
<accession>A0A7C1JIG1</accession>
<proteinExistence type="inferred from homology"/>
<dbReference type="SUPFAM" id="SSF48179">
    <property type="entry name" value="6-phosphogluconate dehydrogenase C-terminal domain-like"/>
    <property type="match status" value="1"/>
</dbReference>
<dbReference type="InterPro" id="IPR050838">
    <property type="entry name" value="Ketopantoate_reductase"/>
</dbReference>
<sequence>MAWSILIIGAGAIGCLVGGKLAMASQGVTLVGRRAFVEQVRAQGLKLTDEQGTHIVRNVRPVASIQEAYDRSEGAFDLAIFTVKSYDTAAAAAEYRQALRDTGAPPPIFLSVQNGVGNEEVLAQIAEAAAVVAGSITTPVSVEGPGAIHVDKPRYGLGLAPWREVRAVFDDVCALMELAGFAVQRYHSAASMKWTKLLMNMMGNATCAILDEPPEAVFTDNRMVDLEITAWREALAVMAASHIAPVDLDGYPFGKLAPLIRYAPRALLRPVLRKQIGGARGGKMPSLHIDLHANKGKSEVRWLNGAVVERGRQVGLSTPVNALLTDTLLRLVEHPEERPGWKGAHDRLWQVARGK</sequence>
<dbReference type="Pfam" id="PF08546">
    <property type="entry name" value="ApbA_C"/>
    <property type="match status" value="1"/>
</dbReference>
<dbReference type="Gene3D" id="1.10.1040.10">
    <property type="entry name" value="N-(1-d-carboxylethyl)-l-norvaline Dehydrogenase, domain 2"/>
    <property type="match status" value="1"/>
</dbReference>
<dbReference type="InterPro" id="IPR013328">
    <property type="entry name" value="6PGD_dom2"/>
</dbReference>
<dbReference type="EC" id="1.1.1.169" evidence="4"/>
<name>A0A7C1JIG1_9CHLR</name>
<dbReference type="PANTHER" id="PTHR43765">
    <property type="entry name" value="2-DEHYDROPANTOATE 2-REDUCTASE-RELATED"/>
    <property type="match status" value="1"/>
</dbReference>
<dbReference type="InterPro" id="IPR013332">
    <property type="entry name" value="KPR_N"/>
</dbReference>
<evidence type="ECO:0000259" key="12">
    <source>
        <dbReference type="Pfam" id="PF08546"/>
    </source>
</evidence>
<dbReference type="InterPro" id="IPR036291">
    <property type="entry name" value="NAD(P)-bd_dom_sf"/>
</dbReference>
<evidence type="ECO:0000256" key="2">
    <source>
        <dbReference type="ARBA" id="ARBA00004994"/>
    </source>
</evidence>
<dbReference type="NCBIfam" id="TIGR00745">
    <property type="entry name" value="apbA_panE"/>
    <property type="match status" value="1"/>
</dbReference>
<evidence type="ECO:0000256" key="6">
    <source>
        <dbReference type="ARBA" id="ARBA00022655"/>
    </source>
</evidence>
<evidence type="ECO:0000256" key="7">
    <source>
        <dbReference type="ARBA" id="ARBA00022857"/>
    </source>
</evidence>
<evidence type="ECO:0000313" key="13">
    <source>
        <dbReference type="EMBL" id="HDX32241.1"/>
    </source>
</evidence>
<dbReference type="InterPro" id="IPR003710">
    <property type="entry name" value="ApbA"/>
</dbReference>
<dbReference type="GO" id="GO:0015940">
    <property type="term" value="P:pantothenate biosynthetic process"/>
    <property type="evidence" value="ECO:0007669"/>
    <property type="project" value="UniProtKB-KW"/>
</dbReference>
<dbReference type="PANTHER" id="PTHR43765:SF2">
    <property type="entry name" value="2-DEHYDROPANTOATE 2-REDUCTASE"/>
    <property type="match status" value="1"/>
</dbReference>
<protein>
    <recommendedName>
        <fullName evidence="5">2-dehydropantoate 2-reductase</fullName>
        <ecNumber evidence="4">1.1.1.169</ecNumber>
    </recommendedName>
    <alternativeName>
        <fullName evidence="9">Ketopantoate reductase</fullName>
    </alternativeName>
</protein>